<organism evidence="1 2">
    <name type="scientific">Helianthus annuus</name>
    <name type="common">Common sunflower</name>
    <dbReference type="NCBI Taxonomy" id="4232"/>
    <lineage>
        <taxon>Eukaryota</taxon>
        <taxon>Viridiplantae</taxon>
        <taxon>Streptophyta</taxon>
        <taxon>Embryophyta</taxon>
        <taxon>Tracheophyta</taxon>
        <taxon>Spermatophyta</taxon>
        <taxon>Magnoliopsida</taxon>
        <taxon>eudicotyledons</taxon>
        <taxon>Gunneridae</taxon>
        <taxon>Pentapetalae</taxon>
        <taxon>asterids</taxon>
        <taxon>campanulids</taxon>
        <taxon>Asterales</taxon>
        <taxon>Asteraceae</taxon>
        <taxon>Asteroideae</taxon>
        <taxon>Heliantheae alliance</taxon>
        <taxon>Heliantheae</taxon>
        <taxon>Helianthus</taxon>
    </lineage>
</organism>
<name>A0A9K3DLP9_HELAN</name>
<dbReference type="EMBL" id="MNCJ02000331">
    <property type="protein sequence ID" value="KAF5757867.1"/>
    <property type="molecule type" value="Genomic_DNA"/>
</dbReference>
<dbReference type="Proteomes" id="UP000215914">
    <property type="component" value="Unassembled WGS sequence"/>
</dbReference>
<gene>
    <name evidence="1" type="ORF">HanXRQr2_Chr16g0722821</name>
</gene>
<protein>
    <submittedName>
        <fullName evidence="1">Uncharacterized protein</fullName>
    </submittedName>
</protein>
<reference evidence="1" key="2">
    <citation type="submission" date="2020-06" db="EMBL/GenBank/DDBJ databases">
        <title>Helianthus annuus Genome sequencing and assembly Release 2.</title>
        <authorList>
            <person name="Gouzy J."/>
            <person name="Langlade N."/>
            <person name="Munos S."/>
        </authorList>
    </citation>
    <scope>NUCLEOTIDE SEQUENCE</scope>
    <source>
        <tissue evidence="1">Leaves</tissue>
    </source>
</reference>
<sequence>MVGPKSFFFPLIRFKINLNSMEAIIPHIIPATAPTENPRIQRMIFFALLVLCLCFATGEVVGDGAGACRSLLLLLSPAAAAVSLDSANMYR</sequence>
<proteinExistence type="predicted"/>
<dbReference type="Gramene" id="mRNA:HanXRQr2_Chr16g0722821">
    <property type="protein sequence ID" value="CDS:HanXRQr2_Chr16g0722821.1"/>
    <property type="gene ID" value="HanXRQr2_Chr16g0722821"/>
</dbReference>
<comment type="caution">
    <text evidence="1">The sequence shown here is derived from an EMBL/GenBank/DDBJ whole genome shotgun (WGS) entry which is preliminary data.</text>
</comment>
<accession>A0A9K3DLP9</accession>
<reference evidence="1" key="1">
    <citation type="journal article" date="2017" name="Nature">
        <title>The sunflower genome provides insights into oil metabolism, flowering and Asterid evolution.</title>
        <authorList>
            <person name="Badouin H."/>
            <person name="Gouzy J."/>
            <person name="Grassa C.J."/>
            <person name="Murat F."/>
            <person name="Staton S.E."/>
            <person name="Cottret L."/>
            <person name="Lelandais-Briere C."/>
            <person name="Owens G.L."/>
            <person name="Carrere S."/>
            <person name="Mayjonade B."/>
            <person name="Legrand L."/>
            <person name="Gill N."/>
            <person name="Kane N.C."/>
            <person name="Bowers J.E."/>
            <person name="Hubner S."/>
            <person name="Bellec A."/>
            <person name="Berard A."/>
            <person name="Berges H."/>
            <person name="Blanchet N."/>
            <person name="Boniface M.C."/>
            <person name="Brunel D."/>
            <person name="Catrice O."/>
            <person name="Chaidir N."/>
            <person name="Claudel C."/>
            <person name="Donnadieu C."/>
            <person name="Faraut T."/>
            <person name="Fievet G."/>
            <person name="Helmstetter N."/>
            <person name="King M."/>
            <person name="Knapp S.J."/>
            <person name="Lai Z."/>
            <person name="Le Paslier M.C."/>
            <person name="Lippi Y."/>
            <person name="Lorenzon L."/>
            <person name="Mandel J.R."/>
            <person name="Marage G."/>
            <person name="Marchand G."/>
            <person name="Marquand E."/>
            <person name="Bret-Mestries E."/>
            <person name="Morien E."/>
            <person name="Nambeesan S."/>
            <person name="Nguyen T."/>
            <person name="Pegot-Espagnet P."/>
            <person name="Pouilly N."/>
            <person name="Raftis F."/>
            <person name="Sallet E."/>
            <person name="Schiex T."/>
            <person name="Thomas J."/>
            <person name="Vandecasteele C."/>
            <person name="Vares D."/>
            <person name="Vear F."/>
            <person name="Vautrin S."/>
            <person name="Crespi M."/>
            <person name="Mangin B."/>
            <person name="Burke J.M."/>
            <person name="Salse J."/>
            <person name="Munos S."/>
            <person name="Vincourt P."/>
            <person name="Rieseberg L.H."/>
            <person name="Langlade N.B."/>
        </authorList>
    </citation>
    <scope>NUCLEOTIDE SEQUENCE</scope>
    <source>
        <tissue evidence="1">Leaves</tissue>
    </source>
</reference>
<evidence type="ECO:0000313" key="2">
    <source>
        <dbReference type="Proteomes" id="UP000215914"/>
    </source>
</evidence>
<dbReference type="AlphaFoldDB" id="A0A9K3DLP9"/>
<evidence type="ECO:0000313" key="1">
    <source>
        <dbReference type="EMBL" id="KAF5757867.1"/>
    </source>
</evidence>
<keyword evidence="2" id="KW-1185">Reference proteome</keyword>